<evidence type="ECO:0000313" key="1">
    <source>
        <dbReference type="EMBL" id="GAH38999.1"/>
    </source>
</evidence>
<protein>
    <submittedName>
        <fullName evidence="1">Uncharacterized protein</fullName>
    </submittedName>
</protein>
<accession>X1GBQ5</accession>
<dbReference type="EMBL" id="BARU01005620">
    <property type="protein sequence ID" value="GAH38999.1"/>
    <property type="molecule type" value="Genomic_DNA"/>
</dbReference>
<comment type="caution">
    <text evidence="1">The sequence shown here is derived from an EMBL/GenBank/DDBJ whole genome shotgun (WGS) entry which is preliminary data.</text>
</comment>
<organism evidence="1">
    <name type="scientific">marine sediment metagenome</name>
    <dbReference type="NCBI Taxonomy" id="412755"/>
    <lineage>
        <taxon>unclassified sequences</taxon>
        <taxon>metagenomes</taxon>
        <taxon>ecological metagenomes</taxon>
    </lineage>
</organism>
<name>X1GBQ5_9ZZZZ</name>
<dbReference type="AlphaFoldDB" id="X1GBQ5"/>
<sequence length="113" mass="13774">MKIAEYKRYKGIEEKTIIIDSEKGWSFKRKGEGVILIIERDEKKFIYQPNYPWAMDWSYDRIRNLFVFIDLIFQKLPEHKKLPFINYHTLRSVSPEIMKDSFKEINELKEKVI</sequence>
<reference evidence="1" key="1">
    <citation type="journal article" date="2014" name="Front. Microbiol.">
        <title>High frequency of phylogenetically diverse reductive dehalogenase-homologous genes in deep subseafloor sedimentary metagenomes.</title>
        <authorList>
            <person name="Kawai M."/>
            <person name="Futagami T."/>
            <person name="Toyoda A."/>
            <person name="Takaki Y."/>
            <person name="Nishi S."/>
            <person name="Hori S."/>
            <person name="Arai W."/>
            <person name="Tsubouchi T."/>
            <person name="Morono Y."/>
            <person name="Uchiyama I."/>
            <person name="Ito T."/>
            <person name="Fujiyama A."/>
            <person name="Inagaki F."/>
            <person name="Takami H."/>
        </authorList>
    </citation>
    <scope>NUCLEOTIDE SEQUENCE</scope>
    <source>
        <strain evidence="1">Expedition CK06-06</strain>
    </source>
</reference>
<gene>
    <name evidence="1" type="ORF">S03H2_10977</name>
</gene>
<proteinExistence type="predicted"/>